<keyword evidence="7" id="KW-0057">Aromatic amino acid biosynthesis</keyword>
<accession>A0ABU9H626</accession>
<evidence type="ECO:0000256" key="1">
    <source>
        <dbReference type="ARBA" id="ARBA00001633"/>
    </source>
</evidence>
<evidence type="ECO:0000259" key="9">
    <source>
        <dbReference type="Pfam" id="PF00218"/>
    </source>
</evidence>
<evidence type="ECO:0000313" key="10">
    <source>
        <dbReference type="EMBL" id="MEL0657346.1"/>
    </source>
</evidence>
<evidence type="ECO:0000256" key="6">
    <source>
        <dbReference type="ARBA" id="ARBA00022822"/>
    </source>
</evidence>
<dbReference type="EC" id="4.1.1.48" evidence="3"/>
<keyword evidence="8 10" id="KW-0456">Lyase</keyword>
<dbReference type="PANTHER" id="PTHR22854:SF2">
    <property type="entry name" value="INDOLE-3-GLYCEROL-PHOSPHATE SYNTHASE"/>
    <property type="match status" value="1"/>
</dbReference>
<organism evidence="10 11">
    <name type="scientific">Pseudoalteromonas issachenkonii</name>
    <dbReference type="NCBI Taxonomy" id="152297"/>
    <lineage>
        <taxon>Bacteria</taxon>
        <taxon>Pseudomonadati</taxon>
        <taxon>Pseudomonadota</taxon>
        <taxon>Gammaproteobacteria</taxon>
        <taxon>Alteromonadales</taxon>
        <taxon>Pseudoalteromonadaceae</taxon>
        <taxon>Pseudoalteromonas</taxon>
    </lineage>
</organism>
<keyword evidence="11" id="KW-1185">Reference proteome</keyword>
<dbReference type="InterPro" id="IPR013785">
    <property type="entry name" value="Aldolase_TIM"/>
</dbReference>
<protein>
    <recommendedName>
        <fullName evidence="3">indole-3-glycerol-phosphate synthase</fullName>
        <ecNumber evidence="3">4.1.1.48</ecNumber>
    </recommendedName>
</protein>
<dbReference type="GO" id="GO:0004640">
    <property type="term" value="F:phosphoribosylanthranilate isomerase activity"/>
    <property type="evidence" value="ECO:0007669"/>
    <property type="project" value="UniProtKB-EC"/>
</dbReference>
<evidence type="ECO:0000256" key="8">
    <source>
        <dbReference type="ARBA" id="ARBA00023239"/>
    </source>
</evidence>
<evidence type="ECO:0000313" key="11">
    <source>
        <dbReference type="Proteomes" id="UP001371391"/>
    </source>
</evidence>
<keyword evidence="6" id="KW-0822">Tryptophan biosynthesis</keyword>
<dbReference type="InterPro" id="IPR045186">
    <property type="entry name" value="Indole-3-glycerol_P_synth"/>
</dbReference>
<comment type="caution">
    <text evidence="10">The sequence shown here is derived from an EMBL/GenBank/DDBJ whole genome shotgun (WGS) entry which is preliminary data.</text>
</comment>
<dbReference type="Gene3D" id="3.20.20.70">
    <property type="entry name" value="Aldolase class I"/>
    <property type="match status" value="1"/>
</dbReference>
<feature type="domain" description="Indole-3-glycerol phosphate synthase" evidence="9">
    <location>
        <begin position="1"/>
        <end position="79"/>
    </location>
</feature>
<dbReference type="SUPFAM" id="SSF51366">
    <property type="entry name" value="Ribulose-phoshate binding barrel"/>
    <property type="match status" value="1"/>
</dbReference>
<evidence type="ECO:0000256" key="7">
    <source>
        <dbReference type="ARBA" id="ARBA00023141"/>
    </source>
</evidence>
<keyword evidence="10" id="KW-0413">Isomerase</keyword>
<sequence>DYLEFVRRQVGDPLICNDFFIDEYEVYMARIYGGDAILLMLSVLDDESYKALHAVAESLNMSVLTEVSNQEEVHRAHALD</sequence>
<feature type="non-terminal residue" evidence="10">
    <location>
        <position position="1"/>
    </location>
</feature>
<dbReference type="PANTHER" id="PTHR22854">
    <property type="entry name" value="TRYPTOPHAN BIOSYNTHESIS PROTEIN"/>
    <property type="match status" value="1"/>
</dbReference>
<gene>
    <name evidence="10" type="ORF">V6257_20300</name>
</gene>
<keyword evidence="4" id="KW-0028">Amino-acid biosynthesis</keyword>
<dbReference type="EMBL" id="JBAKAW010000098">
    <property type="protein sequence ID" value="MEL0657346.1"/>
    <property type="molecule type" value="Genomic_DNA"/>
</dbReference>
<evidence type="ECO:0000256" key="5">
    <source>
        <dbReference type="ARBA" id="ARBA00022793"/>
    </source>
</evidence>
<reference evidence="10 11" key="1">
    <citation type="submission" date="2024-02" db="EMBL/GenBank/DDBJ databases">
        <title>Bacteria isolated from the canopy kelp, Nereocystis luetkeana.</title>
        <authorList>
            <person name="Pfister C.A."/>
            <person name="Younker I.T."/>
            <person name="Light S.H."/>
        </authorList>
    </citation>
    <scope>NUCLEOTIDE SEQUENCE [LARGE SCALE GENOMIC DNA]</scope>
    <source>
        <strain evidence="10 11">TI.1.03</strain>
    </source>
</reference>
<dbReference type="GO" id="GO:0004425">
    <property type="term" value="F:indole-3-glycerol-phosphate synthase activity"/>
    <property type="evidence" value="ECO:0007669"/>
    <property type="project" value="UniProtKB-EC"/>
</dbReference>
<feature type="non-terminal residue" evidence="10">
    <location>
        <position position="80"/>
    </location>
</feature>
<evidence type="ECO:0000256" key="2">
    <source>
        <dbReference type="ARBA" id="ARBA00004696"/>
    </source>
</evidence>
<comment type="catalytic activity">
    <reaction evidence="1">
        <text>1-(2-carboxyphenylamino)-1-deoxy-D-ribulose 5-phosphate + H(+) = (1S,2R)-1-C-(indol-3-yl)glycerol 3-phosphate + CO2 + H2O</text>
        <dbReference type="Rhea" id="RHEA:23476"/>
        <dbReference type="ChEBI" id="CHEBI:15377"/>
        <dbReference type="ChEBI" id="CHEBI:15378"/>
        <dbReference type="ChEBI" id="CHEBI:16526"/>
        <dbReference type="ChEBI" id="CHEBI:58613"/>
        <dbReference type="ChEBI" id="CHEBI:58866"/>
        <dbReference type="EC" id="4.1.1.48"/>
    </reaction>
</comment>
<dbReference type="InterPro" id="IPR011060">
    <property type="entry name" value="RibuloseP-bd_barrel"/>
</dbReference>
<name>A0ABU9H626_9GAMM</name>
<keyword evidence="5" id="KW-0210">Decarboxylase</keyword>
<dbReference type="Proteomes" id="UP001371391">
    <property type="component" value="Unassembled WGS sequence"/>
</dbReference>
<proteinExistence type="predicted"/>
<comment type="pathway">
    <text evidence="2">Amino-acid biosynthesis; L-tryptophan biosynthesis; L-tryptophan from chorismate: step 4/5.</text>
</comment>
<evidence type="ECO:0000256" key="4">
    <source>
        <dbReference type="ARBA" id="ARBA00022605"/>
    </source>
</evidence>
<evidence type="ECO:0000256" key="3">
    <source>
        <dbReference type="ARBA" id="ARBA00012362"/>
    </source>
</evidence>
<dbReference type="InterPro" id="IPR013798">
    <property type="entry name" value="Indole-3-glycerol_P_synth_dom"/>
</dbReference>
<dbReference type="Pfam" id="PF00218">
    <property type="entry name" value="IGPS"/>
    <property type="match status" value="1"/>
</dbReference>